<organism evidence="2 3">
    <name type="scientific">Acaryochloris marina (strain MBIC 11017)</name>
    <dbReference type="NCBI Taxonomy" id="329726"/>
    <lineage>
        <taxon>Bacteria</taxon>
        <taxon>Bacillati</taxon>
        <taxon>Cyanobacteriota</taxon>
        <taxon>Cyanophyceae</taxon>
        <taxon>Acaryochloridales</taxon>
        <taxon>Acaryochloridaceae</taxon>
        <taxon>Acaryochloris</taxon>
    </lineage>
</organism>
<protein>
    <submittedName>
        <fullName evidence="2">Uncharacterized protein</fullName>
    </submittedName>
</protein>
<reference evidence="2 3" key="1">
    <citation type="journal article" date="2008" name="Proc. Natl. Acad. Sci. U.S.A.">
        <title>Niche adaptation and genome expansion in the chlorophyll d-producing cyanobacterium Acaryochloris marina.</title>
        <authorList>
            <person name="Swingley W.D."/>
            <person name="Chen M."/>
            <person name="Cheung P.C."/>
            <person name="Conrad A.L."/>
            <person name="Dejesa L.C."/>
            <person name="Hao J."/>
            <person name="Honchak B.M."/>
            <person name="Karbach L.E."/>
            <person name="Kurdoglu A."/>
            <person name="Lahiri S."/>
            <person name="Mastrian S.D."/>
            <person name="Miyashita H."/>
            <person name="Page L."/>
            <person name="Ramakrishna P."/>
            <person name="Satoh S."/>
            <person name="Sattley W.M."/>
            <person name="Shimada Y."/>
            <person name="Taylor H.L."/>
            <person name="Tomo T."/>
            <person name="Tsuchiya T."/>
            <person name="Wang Z.T."/>
            <person name="Raymond J."/>
            <person name="Mimuro M."/>
            <person name="Blankenship R.E."/>
            <person name="Touchman J.W."/>
        </authorList>
    </citation>
    <scope>NUCLEOTIDE SEQUENCE [LARGE SCALE GENOMIC DNA]</scope>
    <source>
        <strain evidence="3">MBIC 11017</strain>
    </source>
</reference>
<dbReference type="AlphaFoldDB" id="B0C8T6"/>
<dbReference type="Proteomes" id="UP000000268">
    <property type="component" value="Chromosome"/>
</dbReference>
<evidence type="ECO:0000313" key="2">
    <source>
        <dbReference type="EMBL" id="ABW25326.1"/>
    </source>
</evidence>
<dbReference type="STRING" id="329726.AM1_0240"/>
<name>B0C8T6_ACAM1</name>
<dbReference type="EMBL" id="CP000828">
    <property type="protein sequence ID" value="ABW25326.1"/>
    <property type="molecule type" value="Genomic_DNA"/>
</dbReference>
<evidence type="ECO:0000256" key="1">
    <source>
        <dbReference type="SAM" id="Phobius"/>
    </source>
</evidence>
<keyword evidence="1" id="KW-0472">Membrane</keyword>
<dbReference type="HOGENOM" id="CLU_3075579_0_0_3"/>
<dbReference type="KEGG" id="amr:AM1_0240"/>
<evidence type="ECO:0000313" key="3">
    <source>
        <dbReference type="Proteomes" id="UP000000268"/>
    </source>
</evidence>
<keyword evidence="1" id="KW-0812">Transmembrane</keyword>
<gene>
    <name evidence="2" type="ordered locus">AM1_0240</name>
</gene>
<proteinExistence type="predicted"/>
<feature type="transmembrane region" description="Helical" evidence="1">
    <location>
        <begin position="28"/>
        <end position="51"/>
    </location>
</feature>
<keyword evidence="3" id="KW-1185">Reference proteome</keyword>
<keyword evidence="1" id="KW-1133">Transmembrane helix</keyword>
<sequence length="52" mass="5585">MARNVTESLQFSTFFSVSFEIFFESLEALPSVALGLTPLASGSLVLAFVVVD</sequence>
<accession>B0C8T6</accession>